<feature type="compositionally biased region" description="Polar residues" evidence="1">
    <location>
        <begin position="9"/>
        <end position="22"/>
    </location>
</feature>
<dbReference type="InterPro" id="IPR001810">
    <property type="entry name" value="F-box_dom"/>
</dbReference>
<dbReference type="Gene3D" id="1.20.1280.50">
    <property type="match status" value="1"/>
</dbReference>
<dbReference type="STRING" id="71717.A0A4Y7U185"/>
<dbReference type="Pfam" id="PF12937">
    <property type="entry name" value="F-box-like"/>
    <property type="match status" value="1"/>
</dbReference>
<evidence type="ECO:0000313" key="3">
    <source>
        <dbReference type="EMBL" id="TEB40193.1"/>
    </source>
</evidence>
<evidence type="ECO:0000259" key="2">
    <source>
        <dbReference type="Pfam" id="PF12937"/>
    </source>
</evidence>
<keyword evidence="4" id="KW-1185">Reference proteome</keyword>
<evidence type="ECO:0000313" key="4">
    <source>
        <dbReference type="Proteomes" id="UP000298030"/>
    </source>
</evidence>
<dbReference type="OrthoDB" id="2269034at2759"/>
<protein>
    <recommendedName>
        <fullName evidence="2">F-box domain-containing protein</fullName>
    </recommendedName>
</protein>
<dbReference type="InterPro" id="IPR032675">
    <property type="entry name" value="LRR_dom_sf"/>
</dbReference>
<reference evidence="3 4" key="1">
    <citation type="journal article" date="2019" name="Nat. Ecol. Evol.">
        <title>Megaphylogeny resolves global patterns of mushroom evolution.</title>
        <authorList>
            <person name="Varga T."/>
            <person name="Krizsan K."/>
            <person name="Foldi C."/>
            <person name="Dima B."/>
            <person name="Sanchez-Garcia M."/>
            <person name="Sanchez-Ramirez S."/>
            <person name="Szollosi G.J."/>
            <person name="Szarkandi J.G."/>
            <person name="Papp V."/>
            <person name="Albert L."/>
            <person name="Andreopoulos W."/>
            <person name="Angelini C."/>
            <person name="Antonin V."/>
            <person name="Barry K.W."/>
            <person name="Bougher N.L."/>
            <person name="Buchanan P."/>
            <person name="Buyck B."/>
            <person name="Bense V."/>
            <person name="Catcheside P."/>
            <person name="Chovatia M."/>
            <person name="Cooper J."/>
            <person name="Damon W."/>
            <person name="Desjardin D."/>
            <person name="Finy P."/>
            <person name="Geml J."/>
            <person name="Haridas S."/>
            <person name="Hughes K."/>
            <person name="Justo A."/>
            <person name="Karasinski D."/>
            <person name="Kautmanova I."/>
            <person name="Kiss B."/>
            <person name="Kocsube S."/>
            <person name="Kotiranta H."/>
            <person name="LaButti K.M."/>
            <person name="Lechner B.E."/>
            <person name="Liimatainen K."/>
            <person name="Lipzen A."/>
            <person name="Lukacs Z."/>
            <person name="Mihaltcheva S."/>
            <person name="Morgado L.N."/>
            <person name="Niskanen T."/>
            <person name="Noordeloos M.E."/>
            <person name="Ohm R.A."/>
            <person name="Ortiz-Santana B."/>
            <person name="Ovrebo C."/>
            <person name="Racz N."/>
            <person name="Riley R."/>
            <person name="Savchenko A."/>
            <person name="Shiryaev A."/>
            <person name="Soop K."/>
            <person name="Spirin V."/>
            <person name="Szebenyi C."/>
            <person name="Tomsovsky M."/>
            <person name="Tulloss R.E."/>
            <person name="Uehling J."/>
            <person name="Grigoriev I.V."/>
            <person name="Vagvolgyi C."/>
            <person name="Papp T."/>
            <person name="Martin F.M."/>
            <person name="Miettinen O."/>
            <person name="Hibbett D.S."/>
            <person name="Nagy L.G."/>
        </authorList>
    </citation>
    <scope>NUCLEOTIDE SEQUENCE [LARGE SCALE GENOMIC DNA]</scope>
    <source>
        <strain evidence="3 4">FP101781</strain>
    </source>
</reference>
<organism evidence="3 4">
    <name type="scientific">Coprinellus micaceus</name>
    <name type="common">Glistening ink-cap mushroom</name>
    <name type="synonym">Coprinus micaceus</name>
    <dbReference type="NCBI Taxonomy" id="71717"/>
    <lineage>
        <taxon>Eukaryota</taxon>
        <taxon>Fungi</taxon>
        <taxon>Dikarya</taxon>
        <taxon>Basidiomycota</taxon>
        <taxon>Agaricomycotina</taxon>
        <taxon>Agaricomycetes</taxon>
        <taxon>Agaricomycetidae</taxon>
        <taxon>Agaricales</taxon>
        <taxon>Agaricineae</taxon>
        <taxon>Psathyrellaceae</taxon>
        <taxon>Coprinellus</taxon>
    </lineage>
</organism>
<accession>A0A4Y7U185</accession>
<dbReference type="AlphaFoldDB" id="A0A4Y7U185"/>
<comment type="caution">
    <text evidence="3">The sequence shown here is derived from an EMBL/GenBank/DDBJ whole genome shotgun (WGS) entry which is preliminary data.</text>
</comment>
<gene>
    <name evidence="3" type="ORF">FA13DRAFT_1724425</name>
</gene>
<name>A0A4Y7U185_COPMI</name>
<dbReference type="EMBL" id="QPFP01000001">
    <property type="protein sequence ID" value="TEB40193.1"/>
    <property type="molecule type" value="Genomic_DNA"/>
</dbReference>
<feature type="domain" description="F-box" evidence="2">
    <location>
        <begin position="40"/>
        <end position="94"/>
    </location>
</feature>
<sequence>MATAHHDPSTTPHELATQQSQLEPLPRQPTGLLTTLPVPIQRVPPEVLGEIFLYAPTSQMRPRNYQATVARVSLVCRHWRGAALLTPQLWCDIWLRADSPSLVYEAISTWSSRVGRAPRHLEVSAIHCGGINPFYGAEICAENTSTCVFAKSVFRQLLKQSPSKWSSVTIDCPAWECLQQFIASLDLAKDQGDHSWDSIQSLEVVTTRWCVWPDDDDYEPLFHFLPPSVAKLILRLPNQHEIGFSLDCWVYPLQIPHSNLRHLTSFELSFGDFLEIYYHALFATLDHCEALETLRINFSFADLVHLDPQSPHPSIVLPNLRHLDLGQVNWPFDCLKKIKMPLLRELRISFSEKGDGGGLGTVICSVGDPKPHGTYDGQELSDFIRGGEDTNTQLCSLHINAICLHNDTLFHILRDLGALKHLRLEWIQFLPIPPEVDDFAKLMAHTPPCVPNLTTLEVLNLKHTDYHEIGSLDSFVEERGIELTLTCHSHAAGLREPEEDSGSQE</sequence>
<dbReference type="SUPFAM" id="SSF52047">
    <property type="entry name" value="RNI-like"/>
    <property type="match status" value="1"/>
</dbReference>
<dbReference type="Proteomes" id="UP000298030">
    <property type="component" value="Unassembled WGS sequence"/>
</dbReference>
<proteinExistence type="predicted"/>
<feature type="region of interest" description="Disordered" evidence="1">
    <location>
        <begin position="1"/>
        <end position="28"/>
    </location>
</feature>
<evidence type="ECO:0000256" key="1">
    <source>
        <dbReference type="SAM" id="MobiDB-lite"/>
    </source>
</evidence>
<dbReference type="Gene3D" id="3.80.10.10">
    <property type="entry name" value="Ribonuclease Inhibitor"/>
    <property type="match status" value="1"/>
</dbReference>